<evidence type="ECO:0000256" key="5">
    <source>
        <dbReference type="ARBA" id="ARBA00023098"/>
    </source>
</evidence>
<evidence type="ECO:0000256" key="8">
    <source>
        <dbReference type="PROSITE-ProRule" id="PRU00555"/>
    </source>
</evidence>
<dbReference type="GO" id="GO:0004622">
    <property type="term" value="F:phosphatidylcholine lysophospholipase activity"/>
    <property type="evidence" value="ECO:0007669"/>
    <property type="project" value="UniProtKB-EC"/>
</dbReference>
<evidence type="ECO:0000256" key="6">
    <source>
        <dbReference type="ARBA" id="ARBA00023180"/>
    </source>
</evidence>
<dbReference type="SMART" id="SM00022">
    <property type="entry name" value="PLAc"/>
    <property type="match status" value="1"/>
</dbReference>
<evidence type="ECO:0000256" key="1">
    <source>
        <dbReference type="ARBA" id="ARBA00008780"/>
    </source>
</evidence>
<dbReference type="KEGG" id="ure:UREG_02479"/>
<dbReference type="PANTHER" id="PTHR10728:SF62">
    <property type="entry name" value="LYSOPHOSPHOLIPASE"/>
    <property type="match status" value="1"/>
</dbReference>
<keyword evidence="12" id="KW-1185">Reference proteome</keyword>
<dbReference type="InterPro" id="IPR016035">
    <property type="entry name" value="Acyl_Trfase/lysoPLipase"/>
</dbReference>
<dbReference type="GO" id="GO:0004623">
    <property type="term" value="F:phospholipase A2 activity"/>
    <property type="evidence" value="ECO:0007669"/>
    <property type="project" value="TreeGrafter"/>
</dbReference>
<dbReference type="OrthoDB" id="4084751at2759"/>
<comment type="catalytic activity">
    <reaction evidence="7 9">
        <text>a 1-acyl-sn-glycero-3-phosphocholine + H2O = sn-glycerol 3-phosphocholine + a fatty acid + H(+)</text>
        <dbReference type="Rhea" id="RHEA:15177"/>
        <dbReference type="ChEBI" id="CHEBI:15377"/>
        <dbReference type="ChEBI" id="CHEBI:15378"/>
        <dbReference type="ChEBI" id="CHEBI:16870"/>
        <dbReference type="ChEBI" id="CHEBI:28868"/>
        <dbReference type="ChEBI" id="CHEBI:58168"/>
        <dbReference type="EC" id="3.1.1.5"/>
    </reaction>
</comment>
<dbReference type="PROSITE" id="PS51210">
    <property type="entry name" value="PLA2C"/>
    <property type="match status" value="1"/>
</dbReference>
<organism evidence="11 12">
    <name type="scientific">Uncinocarpus reesii (strain UAMH 1704)</name>
    <dbReference type="NCBI Taxonomy" id="336963"/>
    <lineage>
        <taxon>Eukaryota</taxon>
        <taxon>Fungi</taxon>
        <taxon>Dikarya</taxon>
        <taxon>Ascomycota</taxon>
        <taxon>Pezizomycotina</taxon>
        <taxon>Eurotiomycetes</taxon>
        <taxon>Eurotiomycetidae</taxon>
        <taxon>Onygenales</taxon>
        <taxon>Onygenaceae</taxon>
        <taxon>Uncinocarpus</taxon>
    </lineage>
</organism>
<dbReference type="SUPFAM" id="SSF52151">
    <property type="entry name" value="FabD/lysophospholipase-like"/>
    <property type="match status" value="1"/>
</dbReference>
<keyword evidence="5 8" id="KW-0443">Lipid metabolism</keyword>
<dbReference type="Pfam" id="PF01735">
    <property type="entry name" value="PLA2_B"/>
    <property type="match status" value="1"/>
</dbReference>
<dbReference type="VEuPathDB" id="FungiDB:UREG_02479"/>
<dbReference type="GO" id="GO:0005783">
    <property type="term" value="C:endoplasmic reticulum"/>
    <property type="evidence" value="ECO:0007669"/>
    <property type="project" value="TreeGrafter"/>
</dbReference>
<evidence type="ECO:0000313" key="12">
    <source>
        <dbReference type="Proteomes" id="UP000002058"/>
    </source>
</evidence>
<dbReference type="FunFam" id="3.40.1090.10:FF:000010">
    <property type="entry name" value="Lysophospholipase"/>
    <property type="match status" value="1"/>
</dbReference>
<dbReference type="RefSeq" id="XP_002542963.1">
    <property type="nucleotide sequence ID" value="XM_002542917.1"/>
</dbReference>
<proteinExistence type="inferred from homology"/>
<evidence type="ECO:0000259" key="10">
    <source>
        <dbReference type="PROSITE" id="PS51210"/>
    </source>
</evidence>
<comment type="similarity">
    <text evidence="1 9">Belongs to the lysophospholipase family.</text>
</comment>
<evidence type="ECO:0000256" key="2">
    <source>
        <dbReference type="ARBA" id="ARBA00013274"/>
    </source>
</evidence>
<evidence type="ECO:0000256" key="3">
    <source>
        <dbReference type="ARBA" id="ARBA00022801"/>
    </source>
</evidence>
<keyword evidence="4 8" id="KW-0442">Lipid degradation</keyword>
<dbReference type="GO" id="GO:0005829">
    <property type="term" value="C:cytosol"/>
    <property type="evidence" value="ECO:0007669"/>
    <property type="project" value="TreeGrafter"/>
</dbReference>
<dbReference type="eggNOG" id="KOG1325">
    <property type="taxonomic scope" value="Eukaryota"/>
</dbReference>
<feature type="domain" description="PLA2c" evidence="10">
    <location>
        <begin position="51"/>
        <end position="598"/>
    </location>
</feature>
<dbReference type="OMA" id="TDWWGRA"/>
<evidence type="ECO:0000256" key="9">
    <source>
        <dbReference type="RuleBase" id="RU362103"/>
    </source>
</evidence>
<accession>C4JG81</accession>
<dbReference type="InParanoid" id="C4JG81"/>
<protein>
    <recommendedName>
        <fullName evidence="2 9">Lysophospholipase</fullName>
        <ecNumber evidence="2 9">3.1.1.5</ecNumber>
    </recommendedName>
</protein>
<name>C4JG81_UNCRE</name>
<evidence type="ECO:0000256" key="4">
    <source>
        <dbReference type="ARBA" id="ARBA00022963"/>
    </source>
</evidence>
<dbReference type="GO" id="GO:0046475">
    <property type="term" value="P:glycerophospholipid catabolic process"/>
    <property type="evidence" value="ECO:0007669"/>
    <property type="project" value="TreeGrafter"/>
</dbReference>
<evidence type="ECO:0000313" key="11">
    <source>
        <dbReference type="EMBL" id="EEP77630.1"/>
    </source>
</evidence>
<sequence length="645" mass="69627">MKPDHFTFYISAAAGLLAGSALAKIIQIPPTDVVVRALPNAPDGYTPANVPCPPDRPSVRSAATISHNESDWLKNRRKKTTAALTDFFGRVSIANFDAAEYIRNHADNTSALPNIGIAISGGGYRALMNGAGVVQAFDSRTAGSTDQGRLGGLLQSATYLSGLSGGGWMVGSLYLNNDTTVSALAGGQEGSAWDFTRSILEGPSDGGLAILDTIEYYRQIERAVNGKRDAGYDVSITDYWGRALSYQLIDAPQGGPSYTWSSISLSPSLQNGDMPMPILVADGRNPGEKLIGGNATVFEFNPWEFGTFDPTIFGFVPVEYLGSRFQAGTLPSNETCVRGFDNAGYIMGTSSSLFNQFSLHLDTVDIPNFIKDEIRKLLERIGDENNDIAEYRPNPFYHYSNDTSPFANVVSLPLVDGGEDLQNIPLHPLIQPERHVDVIFAVDSSADTEYNWPNGTALVATYERSMDPAGLANQTSFPAIPDQNTFVNLGLNTRPTFFGCNSSNTTGPTPLVVYIPNYPYSAFSNVSTFTMEYTDNERDGIIRNGYNVGTMGNATRQKDWPTCVGCAILSRSFERTGTSVPDACQQCFRNHCWDGTLNSTTPNTYAPNVSMSDVGAKNAAPGMHTSSKQSIVAASVAILVAVMFW</sequence>
<dbReference type="EMBL" id="CH476615">
    <property type="protein sequence ID" value="EEP77630.1"/>
    <property type="molecule type" value="Genomic_DNA"/>
</dbReference>
<dbReference type="CDD" id="cd07203">
    <property type="entry name" value="cPLA2_Fungal_PLB"/>
    <property type="match status" value="1"/>
</dbReference>
<gene>
    <name evidence="11" type="ORF">UREG_02479</name>
</gene>
<dbReference type="FunCoup" id="C4JG81">
    <property type="interactions" value="66"/>
</dbReference>
<dbReference type="InterPro" id="IPR002642">
    <property type="entry name" value="LysoPLipase_cat_dom"/>
</dbReference>
<keyword evidence="6" id="KW-0325">Glycoprotein</keyword>
<reference evidence="12" key="1">
    <citation type="journal article" date="2009" name="Genome Res.">
        <title>Comparative genomic analyses of the human fungal pathogens Coccidioides and their relatives.</title>
        <authorList>
            <person name="Sharpton T.J."/>
            <person name="Stajich J.E."/>
            <person name="Rounsley S.D."/>
            <person name="Gardner M.J."/>
            <person name="Wortman J.R."/>
            <person name="Jordar V.S."/>
            <person name="Maiti R."/>
            <person name="Kodira C.D."/>
            <person name="Neafsey D.E."/>
            <person name="Zeng Q."/>
            <person name="Hung C.-Y."/>
            <person name="McMahan C."/>
            <person name="Muszewska A."/>
            <person name="Grynberg M."/>
            <person name="Mandel M.A."/>
            <person name="Kellner E.M."/>
            <person name="Barker B.M."/>
            <person name="Galgiani J.N."/>
            <person name="Orbach M.J."/>
            <person name="Kirkland T.N."/>
            <person name="Cole G.T."/>
            <person name="Henn M.R."/>
            <person name="Birren B.W."/>
            <person name="Taylor J.W."/>
        </authorList>
    </citation>
    <scope>NUCLEOTIDE SEQUENCE [LARGE SCALE GENOMIC DNA]</scope>
    <source>
        <strain evidence="12">UAMH 1704</strain>
    </source>
</reference>
<dbReference type="Gene3D" id="3.40.1090.10">
    <property type="entry name" value="Cytosolic phospholipase A2 catalytic domain"/>
    <property type="match status" value="1"/>
</dbReference>
<dbReference type="HOGENOM" id="CLU_014602_0_0_1"/>
<dbReference type="AlphaFoldDB" id="C4JG81"/>
<dbReference type="GeneID" id="8443167"/>
<dbReference type="EC" id="3.1.1.5" evidence="2 9"/>
<evidence type="ECO:0000256" key="7">
    <source>
        <dbReference type="ARBA" id="ARBA00049531"/>
    </source>
</evidence>
<dbReference type="STRING" id="336963.C4JG81"/>
<keyword evidence="3 8" id="KW-0378">Hydrolase</keyword>
<dbReference type="PANTHER" id="PTHR10728">
    <property type="entry name" value="CYTOSOLIC PHOSPHOLIPASE A2"/>
    <property type="match status" value="1"/>
</dbReference>
<dbReference type="Proteomes" id="UP000002058">
    <property type="component" value="Unassembled WGS sequence"/>
</dbReference>